<sequence length="49" mass="5642">MPTFATLLDIDVLNHVMPYHALHGLKILFTETKHDSIVILIYLVSSYRT</sequence>
<proteinExistence type="predicted"/>
<name>A0AAV0LLH1_9ROSI</name>
<reference evidence="1" key="1">
    <citation type="submission" date="2022-08" db="EMBL/GenBank/DDBJ databases">
        <authorList>
            <person name="Gutierrez-Valencia J."/>
        </authorList>
    </citation>
    <scope>NUCLEOTIDE SEQUENCE</scope>
</reference>
<comment type="caution">
    <text evidence="1">The sequence shown here is derived from an EMBL/GenBank/DDBJ whole genome shotgun (WGS) entry which is preliminary data.</text>
</comment>
<evidence type="ECO:0000313" key="2">
    <source>
        <dbReference type="Proteomes" id="UP001154282"/>
    </source>
</evidence>
<dbReference type="Proteomes" id="UP001154282">
    <property type="component" value="Unassembled WGS sequence"/>
</dbReference>
<dbReference type="AlphaFoldDB" id="A0AAV0LLH1"/>
<gene>
    <name evidence="1" type="ORF">LITE_LOCUS24497</name>
</gene>
<organism evidence="1 2">
    <name type="scientific">Linum tenue</name>
    <dbReference type="NCBI Taxonomy" id="586396"/>
    <lineage>
        <taxon>Eukaryota</taxon>
        <taxon>Viridiplantae</taxon>
        <taxon>Streptophyta</taxon>
        <taxon>Embryophyta</taxon>
        <taxon>Tracheophyta</taxon>
        <taxon>Spermatophyta</taxon>
        <taxon>Magnoliopsida</taxon>
        <taxon>eudicotyledons</taxon>
        <taxon>Gunneridae</taxon>
        <taxon>Pentapetalae</taxon>
        <taxon>rosids</taxon>
        <taxon>fabids</taxon>
        <taxon>Malpighiales</taxon>
        <taxon>Linaceae</taxon>
        <taxon>Linum</taxon>
    </lineage>
</organism>
<protein>
    <submittedName>
        <fullName evidence="1">Uncharacterized protein</fullName>
    </submittedName>
</protein>
<evidence type="ECO:0000313" key="1">
    <source>
        <dbReference type="EMBL" id="CAI0434956.1"/>
    </source>
</evidence>
<accession>A0AAV0LLH1</accession>
<keyword evidence="2" id="KW-1185">Reference proteome</keyword>
<dbReference type="EMBL" id="CAMGYJ010000006">
    <property type="protein sequence ID" value="CAI0434956.1"/>
    <property type="molecule type" value="Genomic_DNA"/>
</dbReference>